<comment type="similarity">
    <text evidence="4 11">Belongs to the class-III pyridoxal-phosphate-dependent aminotransferase family.</text>
</comment>
<dbReference type="GO" id="GO:0030170">
    <property type="term" value="F:pyridoxal phosphate binding"/>
    <property type="evidence" value="ECO:0007669"/>
    <property type="project" value="InterPro"/>
</dbReference>
<dbReference type="CDD" id="cd00610">
    <property type="entry name" value="OAT_like"/>
    <property type="match status" value="1"/>
</dbReference>
<dbReference type="InterPro" id="IPR015421">
    <property type="entry name" value="PyrdxlP-dep_Trfase_major"/>
</dbReference>
<keyword evidence="8 12" id="KW-0808">Transferase</keyword>
<dbReference type="NCBIfam" id="NF006733">
    <property type="entry name" value="PRK09264.1"/>
    <property type="match status" value="1"/>
</dbReference>
<evidence type="ECO:0000256" key="8">
    <source>
        <dbReference type="ARBA" id="ARBA00022679"/>
    </source>
</evidence>
<reference evidence="13 14" key="1">
    <citation type="submission" date="2018-03" db="EMBL/GenBank/DDBJ databases">
        <title>Bacillus urumqiensis sp. nov., a moderately haloalkaliphilic bacterium isolated from a salt lake.</title>
        <authorList>
            <person name="Zhao B."/>
            <person name="Liao Z."/>
        </authorList>
    </citation>
    <scope>NUCLEOTIDE SEQUENCE [LARGE SCALE GENOMIC DNA]</scope>
    <source>
        <strain evidence="13 14">BZ-SZ-XJ18</strain>
    </source>
</reference>
<evidence type="ECO:0000256" key="4">
    <source>
        <dbReference type="ARBA" id="ARBA00008954"/>
    </source>
</evidence>
<dbReference type="UniPathway" id="UPA00067">
    <property type="reaction ID" value="UER00121"/>
</dbReference>
<comment type="cofactor">
    <cofactor evidence="1 12">
        <name>pyridoxal 5'-phosphate</name>
        <dbReference type="ChEBI" id="CHEBI:597326"/>
    </cofactor>
</comment>
<dbReference type="PANTHER" id="PTHR43552:SF2">
    <property type="entry name" value="DIAMINOBUTYRATE--2-OXOGLUTARATE TRANSAMINASE"/>
    <property type="match status" value="1"/>
</dbReference>
<organism evidence="13 14">
    <name type="scientific">Alkalicoccus urumqiensis</name>
    <name type="common">Bacillus urumqiensis</name>
    <dbReference type="NCBI Taxonomy" id="1548213"/>
    <lineage>
        <taxon>Bacteria</taxon>
        <taxon>Bacillati</taxon>
        <taxon>Bacillota</taxon>
        <taxon>Bacilli</taxon>
        <taxon>Bacillales</taxon>
        <taxon>Bacillaceae</taxon>
        <taxon>Alkalicoccus</taxon>
    </lineage>
</organism>
<dbReference type="InterPro" id="IPR015422">
    <property type="entry name" value="PyrdxlP-dep_Trfase_small"/>
</dbReference>
<evidence type="ECO:0000256" key="2">
    <source>
        <dbReference type="ARBA" id="ARBA00002189"/>
    </source>
</evidence>
<proteinExistence type="inferred from homology"/>
<evidence type="ECO:0000256" key="3">
    <source>
        <dbReference type="ARBA" id="ARBA00004946"/>
    </source>
</evidence>
<evidence type="ECO:0000256" key="9">
    <source>
        <dbReference type="ARBA" id="ARBA00022898"/>
    </source>
</evidence>
<comment type="caution">
    <text evidence="13">The sequence shown here is derived from an EMBL/GenBank/DDBJ whole genome shotgun (WGS) entry which is preliminary data.</text>
</comment>
<dbReference type="Gene3D" id="3.90.1150.10">
    <property type="entry name" value="Aspartate Aminotransferase, domain 1"/>
    <property type="match status" value="1"/>
</dbReference>
<comment type="pathway">
    <text evidence="3 12">Amine and polyamine biosynthesis; ectoine biosynthesis; L-ectoine from L-aspartate 4-semialdehyde: step 1/3.</text>
</comment>
<keyword evidence="7 12" id="KW-0032">Aminotransferase</keyword>
<dbReference type="EMBL" id="PVNS01000002">
    <property type="protein sequence ID" value="PRO66937.1"/>
    <property type="molecule type" value="Genomic_DNA"/>
</dbReference>
<dbReference type="AlphaFoldDB" id="A0A2P6MKX7"/>
<keyword evidence="9 11" id="KW-0663">Pyridoxal phosphate</keyword>
<name>A0A2P6MKX7_ALKUR</name>
<dbReference type="NCBIfam" id="TIGR02407">
    <property type="entry name" value="ectoine_ectB"/>
    <property type="match status" value="1"/>
</dbReference>
<dbReference type="InterPro" id="IPR012773">
    <property type="entry name" value="Ectoine_EctB"/>
</dbReference>
<dbReference type="RefSeq" id="WP_105957973.1">
    <property type="nucleotide sequence ID" value="NZ_PVNS01000002.1"/>
</dbReference>
<keyword evidence="14" id="KW-1185">Reference proteome</keyword>
<dbReference type="SUPFAM" id="SSF53383">
    <property type="entry name" value="PLP-dependent transferases"/>
    <property type="match status" value="1"/>
</dbReference>
<evidence type="ECO:0000256" key="10">
    <source>
        <dbReference type="ARBA" id="ARBA00049111"/>
    </source>
</evidence>
<dbReference type="PIRSF" id="PIRSF000521">
    <property type="entry name" value="Transaminase_4ab_Lys_Orn"/>
    <property type="match status" value="1"/>
</dbReference>
<dbReference type="InterPro" id="IPR004637">
    <property type="entry name" value="Dat"/>
</dbReference>
<gene>
    <name evidence="13" type="primary">ectB</name>
    <name evidence="13" type="ORF">C6I21_03170</name>
</gene>
<dbReference type="OrthoDB" id="9807885at2"/>
<dbReference type="InterPro" id="IPR005814">
    <property type="entry name" value="Aminotrans_3"/>
</dbReference>
<dbReference type="InterPro" id="IPR015424">
    <property type="entry name" value="PyrdxlP-dep_Trfase"/>
</dbReference>
<dbReference type="PANTHER" id="PTHR43552">
    <property type="entry name" value="DIAMINOBUTYRATE--2-OXOGLUTARATE AMINOTRANSFERASE"/>
    <property type="match status" value="1"/>
</dbReference>
<evidence type="ECO:0000256" key="7">
    <source>
        <dbReference type="ARBA" id="ARBA00022576"/>
    </source>
</evidence>
<dbReference type="Proteomes" id="UP000243650">
    <property type="component" value="Unassembled WGS sequence"/>
</dbReference>
<evidence type="ECO:0000256" key="1">
    <source>
        <dbReference type="ARBA" id="ARBA00001933"/>
    </source>
</evidence>
<dbReference type="EC" id="2.6.1.76" evidence="5 12"/>
<dbReference type="Pfam" id="PF00202">
    <property type="entry name" value="Aminotran_3"/>
    <property type="match status" value="1"/>
</dbReference>
<dbReference type="GO" id="GO:0047307">
    <property type="term" value="F:diaminobutyrate-pyruvate transaminase activity"/>
    <property type="evidence" value="ECO:0007669"/>
    <property type="project" value="InterPro"/>
</dbReference>
<dbReference type="InterPro" id="IPR049704">
    <property type="entry name" value="Aminotrans_3_PPA_site"/>
</dbReference>
<dbReference type="Gene3D" id="3.40.640.10">
    <property type="entry name" value="Type I PLP-dependent aspartate aminotransferase-like (Major domain)"/>
    <property type="match status" value="1"/>
</dbReference>
<accession>A0A2P6MKX7</accession>
<evidence type="ECO:0000256" key="6">
    <source>
        <dbReference type="ARBA" id="ARBA00014798"/>
    </source>
</evidence>
<evidence type="ECO:0000256" key="5">
    <source>
        <dbReference type="ARBA" id="ARBA00013155"/>
    </source>
</evidence>
<dbReference type="NCBIfam" id="TIGR00709">
    <property type="entry name" value="dat"/>
    <property type="match status" value="1"/>
</dbReference>
<evidence type="ECO:0000313" key="13">
    <source>
        <dbReference type="EMBL" id="PRO66937.1"/>
    </source>
</evidence>
<evidence type="ECO:0000313" key="14">
    <source>
        <dbReference type="Proteomes" id="UP000243650"/>
    </source>
</evidence>
<dbReference type="GO" id="GO:0045303">
    <property type="term" value="F:diaminobutyrate-2-oxoglutarate transaminase activity"/>
    <property type="evidence" value="ECO:0007669"/>
    <property type="project" value="UniProtKB-EC"/>
</dbReference>
<comment type="catalytic activity">
    <reaction evidence="10 12">
        <text>L-2,4-diaminobutanoate + 2-oxoglutarate = L-aspartate 4-semialdehyde + L-glutamate</text>
        <dbReference type="Rhea" id="RHEA:11160"/>
        <dbReference type="ChEBI" id="CHEBI:16810"/>
        <dbReference type="ChEBI" id="CHEBI:29985"/>
        <dbReference type="ChEBI" id="CHEBI:58761"/>
        <dbReference type="ChEBI" id="CHEBI:537519"/>
        <dbReference type="EC" id="2.6.1.76"/>
    </reaction>
</comment>
<comment type="function">
    <text evidence="2 12">Catalyzes reversively the conversion of L-aspartate beta-semialdehyde (ASA) to L-2,4-diaminobutyrate (DABA) by transamination with L-glutamate.</text>
</comment>
<dbReference type="PROSITE" id="PS00600">
    <property type="entry name" value="AA_TRANSFER_CLASS_3"/>
    <property type="match status" value="1"/>
</dbReference>
<evidence type="ECO:0000256" key="11">
    <source>
        <dbReference type="RuleBase" id="RU003560"/>
    </source>
</evidence>
<evidence type="ECO:0000256" key="12">
    <source>
        <dbReference type="RuleBase" id="RU365034"/>
    </source>
</evidence>
<sequence>MEDRLAIIHDMESSVRSYVRSFPAVFTKAKGCRIWDEEGAEYLDFFSGAGALNYGHNDDNMKKKLVEYIKDDGITHSLDMASTAKVAFLETLRDVILKPRHMDYKVMFPGPTGTNTVESALKLARKMTGRTEIVSFTNGFHGMTVGALSVTGNSMKRRGAGIPLNHTVTMPYDDFMEEDTHDSLHYFERFLQDNGSGVAVPAAVILETVQGEGGINAARMSWIKRLEEICREWGILMIIDDVQAGVGRTGTFFSFEPAGISPDIICLSKSIGGYGMPLAVTLIKPELDDWIPGEHNGTFRGNNPAFITAVESLKYWADPDFEASIQRKAAVVEDFLNEMIAKYPDMKGRRKGRGLMQGIASDVEGFSEKVAEHAFEHKLIMETAGGSDEVFKLFPPINISDEDLREGLTRIEKSIQDTLKSHVSS</sequence>
<dbReference type="GO" id="GO:0019491">
    <property type="term" value="P:ectoine biosynthetic process"/>
    <property type="evidence" value="ECO:0007669"/>
    <property type="project" value="UniProtKB-UniPathway"/>
</dbReference>
<protein>
    <recommendedName>
        <fullName evidence="6 12">Diaminobutyrate--2-oxoglutarate transaminase</fullName>
        <ecNumber evidence="5 12">2.6.1.76</ecNumber>
    </recommendedName>
    <alternativeName>
        <fullName evidence="12">DABA aminotransferase</fullName>
    </alternativeName>
</protein>